<organism evidence="4 5">
    <name type="scientific">Geomicrobium sediminis</name>
    <dbReference type="NCBI Taxonomy" id="1347788"/>
    <lineage>
        <taxon>Bacteria</taxon>
        <taxon>Bacillati</taxon>
        <taxon>Bacillota</taxon>
        <taxon>Bacilli</taxon>
        <taxon>Bacillales</taxon>
        <taxon>Geomicrobium</taxon>
    </lineage>
</organism>
<dbReference type="EMBL" id="JAFBEC010000001">
    <property type="protein sequence ID" value="MBM7631188.1"/>
    <property type="molecule type" value="Genomic_DNA"/>
</dbReference>
<dbReference type="Proteomes" id="UP000741863">
    <property type="component" value="Unassembled WGS sequence"/>
</dbReference>
<dbReference type="Gene3D" id="3.50.50.60">
    <property type="entry name" value="FAD/NAD(P)-binding domain"/>
    <property type="match status" value="1"/>
</dbReference>
<dbReference type="Pfam" id="PF00890">
    <property type="entry name" value="FAD_binding_2"/>
    <property type="match status" value="1"/>
</dbReference>
<dbReference type="InterPro" id="IPR036188">
    <property type="entry name" value="FAD/NAD-bd_sf"/>
</dbReference>
<dbReference type="PANTHER" id="PTHR43260:SF1">
    <property type="entry name" value="KSDD-LIKE STEROID DEHYDROGENASE RV0785"/>
    <property type="match status" value="1"/>
</dbReference>
<dbReference type="InterPro" id="IPR027477">
    <property type="entry name" value="Succ_DH/fumarate_Rdtase_cat_sf"/>
</dbReference>
<keyword evidence="5" id="KW-1185">Reference proteome</keyword>
<evidence type="ECO:0000259" key="3">
    <source>
        <dbReference type="Pfam" id="PF00890"/>
    </source>
</evidence>
<protein>
    <submittedName>
        <fullName evidence="4">Oxidoreductase</fullName>
    </submittedName>
</protein>
<gene>
    <name evidence="4" type="ORF">JOD17_000279</name>
</gene>
<dbReference type="RefSeq" id="WP_204695368.1">
    <property type="nucleotide sequence ID" value="NZ_JAFBEC010000001.1"/>
</dbReference>
<sequence length="549" mass="60550">MKFDTIVVGSGLSGLVAATEIAERKKRVLLIDQEGRQSLGGQAYWSFGGLFLIDSPEQRKLNIQDSANLGWQDWQGSANWDRLADPYDEDIWAKKWAEAYVNFAAGRKREWLQSLGIRFFPIVGWAERGGSLAHEHGNSVPRFHIVWGTGPAILQPFITKLNDLQNLTYLPRHRVEQLIMSGGKIVGVEGYRLEESNAMRGRASSKTAIGEFRYLADTVVIASGGIGGNLDLVRKNWPTWLGKAPKKMIAGVPEYVNGRLLQVSEQVGARTVNKDRMWHYTEGIRNWYPVWKSHGIRILPGPSSIWLSATGDRFSAPNFPGFDTLSTLKAIQDTGYDYSWFITTKEIVEREFALSGSEQNPDLTGKNLKLVLKRALPGPTTAVQSFLDFGEDFVTAQSLTELINKMNTLTDESLLNLDTIKDTIVARDRELNNPFTKDAQVQAIHNARQYIGDQKIRVAKPHQILDQNHGPLIAVKLHILSRKTLGGLQTNLDGAVLKDGIQPLPGLYAAGEAAGFGGGGVHGYRSLEGTFLGGCLFSGLQVGHTLGSS</sequence>
<name>A0ABS2P6Z9_9BACL</name>
<evidence type="ECO:0000313" key="4">
    <source>
        <dbReference type="EMBL" id="MBM7631188.1"/>
    </source>
</evidence>
<dbReference type="SUPFAM" id="SSF51905">
    <property type="entry name" value="FAD/NAD(P)-binding domain"/>
    <property type="match status" value="1"/>
</dbReference>
<accession>A0ABS2P6Z9</accession>
<keyword evidence="2" id="KW-0560">Oxidoreductase</keyword>
<feature type="domain" description="FAD-dependent oxidoreductase 2 FAD-binding" evidence="3">
    <location>
        <begin position="4"/>
        <end position="532"/>
    </location>
</feature>
<dbReference type="Gene3D" id="3.90.700.10">
    <property type="entry name" value="Succinate dehydrogenase/fumarate reductase flavoprotein, catalytic domain"/>
    <property type="match status" value="1"/>
</dbReference>
<dbReference type="PIRSF" id="PIRSF036654">
    <property type="entry name" value="UCP036654"/>
    <property type="match status" value="1"/>
</dbReference>
<keyword evidence="1" id="KW-0285">Flavoprotein</keyword>
<evidence type="ECO:0000256" key="2">
    <source>
        <dbReference type="ARBA" id="ARBA00023002"/>
    </source>
</evidence>
<dbReference type="InterPro" id="IPR003953">
    <property type="entry name" value="FAD-dep_OxRdtase_2_FAD-bd"/>
</dbReference>
<reference evidence="4 5" key="1">
    <citation type="submission" date="2021-01" db="EMBL/GenBank/DDBJ databases">
        <title>Genomic Encyclopedia of Type Strains, Phase IV (KMG-IV): sequencing the most valuable type-strain genomes for metagenomic binning, comparative biology and taxonomic classification.</title>
        <authorList>
            <person name="Goeker M."/>
        </authorList>
    </citation>
    <scope>NUCLEOTIDE SEQUENCE [LARGE SCALE GENOMIC DNA]</scope>
    <source>
        <strain evidence="4 5">DSM 25540</strain>
    </source>
</reference>
<dbReference type="InterPro" id="IPR014614">
    <property type="entry name" value="KsdD_DH"/>
</dbReference>
<dbReference type="PANTHER" id="PTHR43260">
    <property type="entry name" value="3-KETOSTEROID-DELTA-1-DEHYDROGENASE"/>
    <property type="match status" value="1"/>
</dbReference>
<dbReference type="NCBIfam" id="NF009472">
    <property type="entry name" value="PRK12834.1"/>
    <property type="match status" value="1"/>
</dbReference>
<comment type="caution">
    <text evidence="4">The sequence shown here is derived from an EMBL/GenBank/DDBJ whole genome shotgun (WGS) entry which is preliminary data.</text>
</comment>
<evidence type="ECO:0000256" key="1">
    <source>
        <dbReference type="ARBA" id="ARBA00022630"/>
    </source>
</evidence>
<evidence type="ECO:0000313" key="5">
    <source>
        <dbReference type="Proteomes" id="UP000741863"/>
    </source>
</evidence>
<proteinExistence type="predicted"/>